<dbReference type="InterPro" id="IPR001254">
    <property type="entry name" value="Trypsin_dom"/>
</dbReference>
<evidence type="ECO:0000259" key="1">
    <source>
        <dbReference type="Pfam" id="PF00089"/>
    </source>
</evidence>
<dbReference type="AlphaFoldDB" id="A0A9X0CIZ4"/>
<reference evidence="2" key="1">
    <citation type="submission" date="2023-01" db="EMBL/GenBank/DDBJ databases">
        <title>Genome assembly of the deep-sea coral Lophelia pertusa.</title>
        <authorList>
            <person name="Herrera S."/>
            <person name="Cordes E."/>
        </authorList>
    </citation>
    <scope>NUCLEOTIDE SEQUENCE</scope>
    <source>
        <strain evidence="2">USNM1676648</strain>
        <tissue evidence="2">Polyp</tissue>
    </source>
</reference>
<sequence>LGAHYRPSNAGDEQDFQVEKIVLHPSYQSPVTYAHDISLLKLRQPAQIKQCCWNGLFTWI</sequence>
<dbReference type="InterPro" id="IPR043504">
    <property type="entry name" value="Peptidase_S1_PA_chymotrypsin"/>
</dbReference>
<comment type="caution">
    <text evidence="2">The sequence shown here is derived from an EMBL/GenBank/DDBJ whole genome shotgun (WGS) entry which is preliminary data.</text>
</comment>
<dbReference type="OrthoDB" id="6339452at2759"/>
<dbReference type="GO" id="GO:0004252">
    <property type="term" value="F:serine-type endopeptidase activity"/>
    <property type="evidence" value="ECO:0007669"/>
    <property type="project" value="InterPro"/>
</dbReference>
<dbReference type="GO" id="GO:0006508">
    <property type="term" value="P:proteolysis"/>
    <property type="evidence" value="ECO:0007669"/>
    <property type="project" value="InterPro"/>
</dbReference>
<dbReference type="SUPFAM" id="SSF50494">
    <property type="entry name" value="Trypsin-like serine proteases"/>
    <property type="match status" value="1"/>
</dbReference>
<dbReference type="Pfam" id="PF00089">
    <property type="entry name" value="Trypsin"/>
    <property type="match status" value="1"/>
</dbReference>
<dbReference type="Proteomes" id="UP001163046">
    <property type="component" value="Unassembled WGS sequence"/>
</dbReference>
<proteinExistence type="predicted"/>
<feature type="domain" description="Peptidase S1" evidence="1">
    <location>
        <begin position="1"/>
        <end position="50"/>
    </location>
</feature>
<dbReference type="Gene3D" id="2.40.10.10">
    <property type="entry name" value="Trypsin-like serine proteases"/>
    <property type="match status" value="1"/>
</dbReference>
<keyword evidence="3" id="KW-1185">Reference proteome</keyword>
<dbReference type="InterPro" id="IPR009003">
    <property type="entry name" value="Peptidase_S1_PA"/>
</dbReference>
<evidence type="ECO:0000313" key="3">
    <source>
        <dbReference type="Proteomes" id="UP001163046"/>
    </source>
</evidence>
<evidence type="ECO:0000313" key="2">
    <source>
        <dbReference type="EMBL" id="KAJ7355079.1"/>
    </source>
</evidence>
<name>A0A9X0CIZ4_9CNID</name>
<dbReference type="EMBL" id="MU827328">
    <property type="protein sequence ID" value="KAJ7355079.1"/>
    <property type="molecule type" value="Genomic_DNA"/>
</dbReference>
<feature type="non-terminal residue" evidence="2">
    <location>
        <position position="1"/>
    </location>
</feature>
<gene>
    <name evidence="2" type="ORF">OS493_028301</name>
</gene>
<accession>A0A9X0CIZ4</accession>
<protein>
    <recommendedName>
        <fullName evidence="1">Peptidase S1 domain-containing protein</fullName>
    </recommendedName>
</protein>
<organism evidence="2 3">
    <name type="scientific">Desmophyllum pertusum</name>
    <dbReference type="NCBI Taxonomy" id="174260"/>
    <lineage>
        <taxon>Eukaryota</taxon>
        <taxon>Metazoa</taxon>
        <taxon>Cnidaria</taxon>
        <taxon>Anthozoa</taxon>
        <taxon>Hexacorallia</taxon>
        <taxon>Scleractinia</taxon>
        <taxon>Caryophylliina</taxon>
        <taxon>Caryophylliidae</taxon>
        <taxon>Desmophyllum</taxon>
    </lineage>
</organism>